<protein>
    <recommendedName>
        <fullName evidence="2">CCHC-type domain-containing protein</fullName>
    </recommendedName>
</protein>
<dbReference type="SMART" id="SM00343">
    <property type="entry name" value="ZnF_C2HC"/>
    <property type="match status" value="2"/>
</dbReference>
<reference evidence="3" key="1">
    <citation type="journal article" date="2019" name="Sci. Rep.">
        <title>Draft genome of Tanacetum cinerariifolium, the natural source of mosquito coil.</title>
        <authorList>
            <person name="Yamashiro T."/>
            <person name="Shiraishi A."/>
            <person name="Satake H."/>
            <person name="Nakayama K."/>
        </authorList>
    </citation>
    <scope>NUCLEOTIDE SEQUENCE</scope>
</reference>
<evidence type="ECO:0000313" key="3">
    <source>
        <dbReference type="EMBL" id="GEU29585.1"/>
    </source>
</evidence>
<dbReference type="SUPFAM" id="SSF57756">
    <property type="entry name" value="Retrovirus zinc finger-like domains"/>
    <property type="match status" value="1"/>
</dbReference>
<keyword evidence="1" id="KW-0479">Metal-binding</keyword>
<dbReference type="GO" id="GO:0003676">
    <property type="term" value="F:nucleic acid binding"/>
    <property type="evidence" value="ECO:0007669"/>
    <property type="project" value="InterPro"/>
</dbReference>
<evidence type="ECO:0000256" key="1">
    <source>
        <dbReference type="PROSITE-ProRule" id="PRU00047"/>
    </source>
</evidence>
<dbReference type="InterPro" id="IPR001878">
    <property type="entry name" value="Znf_CCHC"/>
</dbReference>
<proteinExistence type="predicted"/>
<dbReference type="EMBL" id="BKCJ010000081">
    <property type="protein sequence ID" value="GEU29585.1"/>
    <property type="molecule type" value="Genomic_DNA"/>
</dbReference>
<accession>A0A699GNE7</accession>
<keyword evidence="1" id="KW-0862">Zinc</keyword>
<keyword evidence="1" id="KW-0863">Zinc-finger</keyword>
<dbReference type="InterPro" id="IPR036875">
    <property type="entry name" value="Znf_CCHC_sf"/>
</dbReference>
<feature type="domain" description="CCHC-type" evidence="2">
    <location>
        <begin position="58"/>
        <end position="73"/>
    </location>
</feature>
<gene>
    <name evidence="3" type="ORF">Tci_001563</name>
</gene>
<dbReference type="PROSITE" id="PS50158">
    <property type="entry name" value="ZF_CCHC"/>
    <property type="match status" value="2"/>
</dbReference>
<comment type="caution">
    <text evidence="3">The sequence shown here is derived from an EMBL/GenBank/DDBJ whole genome shotgun (WGS) entry which is preliminary data.</text>
</comment>
<dbReference type="Gene3D" id="4.10.60.10">
    <property type="entry name" value="Zinc finger, CCHC-type"/>
    <property type="match status" value="1"/>
</dbReference>
<dbReference type="GO" id="GO:0008270">
    <property type="term" value="F:zinc ion binding"/>
    <property type="evidence" value="ECO:0007669"/>
    <property type="project" value="UniProtKB-KW"/>
</dbReference>
<dbReference type="Pfam" id="PF00098">
    <property type="entry name" value="zf-CCHC"/>
    <property type="match status" value="2"/>
</dbReference>
<sequence>MLATRESRKVTTVEVLAKKRHKVIRAQTAKPSNNKGYTGNLPLCNKCKFHHTAPCAEKCGNCKRIGHQARDCRTSVLRAKLRPLVAKQKAEVTCYECGRLGHYKSDCLERKNQNQVTKKWKGKTSRDSSVMTNNVNV</sequence>
<evidence type="ECO:0000259" key="2">
    <source>
        <dbReference type="PROSITE" id="PS50158"/>
    </source>
</evidence>
<dbReference type="AlphaFoldDB" id="A0A699GNE7"/>
<organism evidence="3">
    <name type="scientific">Tanacetum cinerariifolium</name>
    <name type="common">Dalmatian daisy</name>
    <name type="synonym">Chrysanthemum cinerariifolium</name>
    <dbReference type="NCBI Taxonomy" id="118510"/>
    <lineage>
        <taxon>Eukaryota</taxon>
        <taxon>Viridiplantae</taxon>
        <taxon>Streptophyta</taxon>
        <taxon>Embryophyta</taxon>
        <taxon>Tracheophyta</taxon>
        <taxon>Spermatophyta</taxon>
        <taxon>Magnoliopsida</taxon>
        <taxon>eudicotyledons</taxon>
        <taxon>Gunneridae</taxon>
        <taxon>Pentapetalae</taxon>
        <taxon>asterids</taxon>
        <taxon>campanulids</taxon>
        <taxon>Asterales</taxon>
        <taxon>Asteraceae</taxon>
        <taxon>Asteroideae</taxon>
        <taxon>Anthemideae</taxon>
        <taxon>Anthemidinae</taxon>
        <taxon>Tanacetum</taxon>
    </lineage>
</organism>
<name>A0A699GNE7_TANCI</name>
<feature type="domain" description="CCHC-type" evidence="2">
    <location>
        <begin position="94"/>
        <end position="107"/>
    </location>
</feature>